<gene>
    <name evidence="4" type="ORF">WT83_07215</name>
</gene>
<keyword evidence="2" id="KW-0732">Signal</keyword>
<feature type="signal peptide" evidence="2">
    <location>
        <begin position="1"/>
        <end position="29"/>
    </location>
</feature>
<dbReference type="RefSeq" id="WP_060346479.1">
    <property type="nucleotide sequence ID" value="NZ_LPLZ01000022.1"/>
</dbReference>
<keyword evidence="2" id="KW-0564">Palmitate</keyword>
<keyword evidence="2" id="KW-0812">Transmembrane</keyword>
<comment type="caution">
    <text evidence="4">The sequence shown here is derived from an EMBL/GenBank/DDBJ whole genome shotgun (WGS) entry which is preliminary data.</text>
</comment>
<proteinExistence type="inferred from homology"/>
<dbReference type="PANTHER" id="PTHR30203:SF33">
    <property type="entry name" value="BLR4455 PROTEIN"/>
    <property type="match status" value="1"/>
</dbReference>
<dbReference type="PROSITE" id="PS51257">
    <property type="entry name" value="PROKAR_LIPOPROTEIN"/>
    <property type="match status" value="1"/>
</dbReference>
<accession>A0A108F143</accession>
<dbReference type="Gene3D" id="2.20.200.10">
    <property type="entry name" value="Outer membrane efflux proteins (OEP)"/>
    <property type="match status" value="1"/>
</dbReference>
<dbReference type="Pfam" id="PF02321">
    <property type="entry name" value="OEP"/>
    <property type="match status" value="2"/>
</dbReference>
<evidence type="ECO:0000256" key="1">
    <source>
        <dbReference type="ARBA" id="ARBA00007613"/>
    </source>
</evidence>
<feature type="region of interest" description="Disordered" evidence="3">
    <location>
        <begin position="31"/>
        <end position="60"/>
    </location>
</feature>
<dbReference type="Proteomes" id="UP000068016">
    <property type="component" value="Unassembled WGS sequence"/>
</dbReference>
<organism evidence="4 5">
    <name type="scientific">Burkholderia territorii</name>
    <dbReference type="NCBI Taxonomy" id="1503055"/>
    <lineage>
        <taxon>Bacteria</taxon>
        <taxon>Pseudomonadati</taxon>
        <taxon>Pseudomonadota</taxon>
        <taxon>Betaproteobacteria</taxon>
        <taxon>Burkholderiales</taxon>
        <taxon>Burkholderiaceae</taxon>
        <taxon>Burkholderia</taxon>
        <taxon>Burkholderia cepacia complex</taxon>
    </lineage>
</organism>
<sequence>MKPASRRVFRTVRRSALAGVALLVAGCAAGPDFRTPDAPSTQRYTRDEAPSATAAADGPARNAQTFTAAAHTLQRWWTRFDSAPLNRLVDTAWQNSPTLAEARARLDEARQNHAAQAGATMLPRVDANLSATREKVDIAAFGLPANVPNPGPFTLYDASVSVSYVLDVFGGNRRALEALRAQVDYQAYTLDAARLTLAGNVVATAILRASLAQQIALTRQLVDAQAQQLHIVEARFAAGGVSQTDVHAQRTLLAQTQASLPPLATRHAQAGHQLAILLGAPPSDAALPELALDSLALPHTLPVALPSTLARERPDIRAAEAVLHQASANVGVASANLYPRFSISAGIGSERTRIADIVSGLNVWNIGLGLTQPIFHGGELRAKKRAAEAAYDAAFASYRETVLLALQQVADAMRAVEHDAAELDARDTAAREATAENAIAGERYAAGGISTFALLDAQRQALQAALDRTRAQADRLADTAALFQSLAGNWSDDSAR</sequence>
<evidence type="ECO:0000313" key="4">
    <source>
        <dbReference type="EMBL" id="KWN21165.1"/>
    </source>
</evidence>
<dbReference type="InterPro" id="IPR010131">
    <property type="entry name" value="MdtP/NodT-like"/>
</dbReference>
<dbReference type="NCBIfam" id="TIGR01845">
    <property type="entry name" value="outer_NodT"/>
    <property type="match status" value="1"/>
</dbReference>
<dbReference type="GO" id="GO:0005886">
    <property type="term" value="C:plasma membrane"/>
    <property type="evidence" value="ECO:0007669"/>
    <property type="project" value="UniProtKB-SubCell"/>
</dbReference>
<feature type="compositionally biased region" description="Low complexity" evidence="3">
    <location>
        <begin position="50"/>
        <end position="60"/>
    </location>
</feature>
<evidence type="ECO:0000256" key="2">
    <source>
        <dbReference type="RuleBase" id="RU362097"/>
    </source>
</evidence>
<keyword evidence="2" id="KW-0449">Lipoprotein</keyword>
<evidence type="ECO:0000313" key="5">
    <source>
        <dbReference type="Proteomes" id="UP000068016"/>
    </source>
</evidence>
<dbReference type="InterPro" id="IPR003423">
    <property type="entry name" value="OMP_efflux"/>
</dbReference>
<dbReference type="SUPFAM" id="SSF56954">
    <property type="entry name" value="Outer membrane efflux proteins (OEP)"/>
    <property type="match status" value="1"/>
</dbReference>
<keyword evidence="2" id="KW-0472">Membrane</keyword>
<protein>
    <submittedName>
        <fullName evidence="4">ABC transporter permease</fullName>
    </submittedName>
</protein>
<name>A0A108F143_9BURK</name>
<reference evidence="4 5" key="1">
    <citation type="submission" date="2015-11" db="EMBL/GenBank/DDBJ databases">
        <title>Expanding the genomic diversity of Burkholderia species for the development of highly accurate diagnostics.</title>
        <authorList>
            <person name="Sahl J."/>
            <person name="Keim P."/>
            <person name="Wagner D."/>
        </authorList>
    </citation>
    <scope>NUCLEOTIDE SEQUENCE [LARGE SCALE GENOMIC DNA]</scope>
    <source>
        <strain evidence="4 5">MSMB793WGS</strain>
    </source>
</reference>
<dbReference type="Gene3D" id="1.20.1600.10">
    <property type="entry name" value="Outer membrane efflux proteins (OEP)"/>
    <property type="match status" value="1"/>
</dbReference>
<dbReference type="PANTHER" id="PTHR30203">
    <property type="entry name" value="OUTER MEMBRANE CATION EFFLUX PROTEIN"/>
    <property type="match status" value="1"/>
</dbReference>
<comment type="subcellular location">
    <subcellularLocation>
        <location evidence="2">Cell membrane</location>
        <topology evidence="2">Lipid-anchor</topology>
    </subcellularLocation>
</comment>
<dbReference type="AlphaFoldDB" id="A0A108F143"/>
<feature type="chain" id="PRO_5006989742" evidence="2">
    <location>
        <begin position="30"/>
        <end position="496"/>
    </location>
</feature>
<keyword evidence="2" id="KW-1134">Transmembrane beta strand</keyword>
<dbReference type="GO" id="GO:0015562">
    <property type="term" value="F:efflux transmembrane transporter activity"/>
    <property type="evidence" value="ECO:0007669"/>
    <property type="project" value="InterPro"/>
</dbReference>
<dbReference type="EMBL" id="LPLZ01000022">
    <property type="protein sequence ID" value="KWN21165.1"/>
    <property type="molecule type" value="Genomic_DNA"/>
</dbReference>
<comment type="similarity">
    <text evidence="1 2">Belongs to the outer membrane factor (OMF) (TC 1.B.17) family.</text>
</comment>
<evidence type="ECO:0000256" key="3">
    <source>
        <dbReference type="SAM" id="MobiDB-lite"/>
    </source>
</evidence>